<sequence>MDDFVRLLERMFIPGDVIEIRVLSLRGGKARGISTANRIKHFRYPHDVDAMVRFLENAKRRIERGTWAAHGVYFSVNPREEVKKDSVGSKATDVRYGSTLFIDFDVFKKGSESSDVWLVVEEVRVKPSKEWAVRNKETAKRFLELLAVNVYHLLVERGMAPAIITDSGFGIHMFFRLNPLIVRNEELPNPLEQQRDFENKYREVFEAVKSVLIDVLEEVVTVEAEGQKVEETKVIAEIIDNAVADVARITRVPGIPNSKLAYSVEDGEITFDPSRLVETRVLFYDIEENELFGHNGLENDPLDVEWLLREYQKAKGMKKPKGIREAQPSNTDTPILDAVWQQMFEKYDFSSAISRAQGLGLVEIEDENTVRTLAKTLLRIYPPEGMRHNFFLQFPSFFLLRGLGPKTVVKIFALALREAIAFGWDEEKEVKDRAAATVEAVVNFISWKLGEEFTKPPAGWRSVIFENPEERENPRLRSEWRAIRERLAQMPEDLRQGLGIRAVTGEQGLRRHILKTLASLGMLIRSAIEGSEGGRSKRKKTAKSPDRDKARIKPKILHNFEPRDIHDKVLHKLAEVYSPEEVDRKDEVVQVWEELEYYYRELLSPYYEKSLVLSIVKLREERGRKPSSLALAIKFKNGRRELIRLGDFKIYVLDIADTNIPVLIKNGKEKSPNLRPFMGLNDVLTVLGSPLFLSPDTAIQRLTRMTDNEDRREFEGRYAGFLDDVLQGYYSLVYRTLGEVIRELAERANIEVTSELEKAAVLFLDMLARAPIVVGGDISTVDTHMVTVIPGKEGYEEWKIIMPTRVLLKLFKEMKELVAGVRFENVTDVLNKVFLAEERYVRDRTEGFQGRDKAYILRLDRIKEVAEAFLPSPESFMAVILEAIEEAEALKLQKKQELVNYFLRLAEEYGGVDIEQIQTMAQDPEISREILDRIKQELTEKGYTVEEIQDKNGVGLRIVSNRETAPDGMFPGTAEAATEGGGAQ</sequence>
<dbReference type="Proteomes" id="UP000322631">
    <property type="component" value="Chromosome"/>
</dbReference>
<evidence type="ECO:0000313" key="3">
    <source>
        <dbReference type="Proteomes" id="UP000322631"/>
    </source>
</evidence>
<dbReference type="AlphaFoldDB" id="A0A5C0SNE1"/>
<reference evidence="2 3" key="1">
    <citation type="submission" date="2019-07" db="EMBL/GenBank/DDBJ databases">
        <title>Complete genome of Thermococcus acidophilus.</title>
        <authorList>
            <person name="Li X."/>
        </authorList>
    </citation>
    <scope>NUCLEOTIDE SEQUENCE [LARGE SCALE GENOMIC DNA]</scope>
    <source>
        <strain evidence="2 3">SY113</strain>
    </source>
</reference>
<evidence type="ECO:0000256" key="1">
    <source>
        <dbReference type="SAM" id="MobiDB-lite"/>
    </source>
</evidence>
<proteinExistence type="predicted"/>
<accession>A0A5C0SNE1</accession>
<feature type="region of interest" description="Disordered" evidence="1">
    <location>
        <begin position="962"/>
        <end position="984"/>
    </location>
</feature>
<name>A0A5C0SNE1_9EURY</name>
<gene>
    <name evidence="2" type="ORF">FPV09_07525</name>
</gene>
<organism evidence="2 3">
    <name type="scientific">Thermococcus aciditolerans</name>
    <dbReference type="NCBI Taxonomy" id="2598455"/>
    <lineage>
        <taxon>Archaea</taxon>
        <taxon>Methanobacteriati</taxon>
        <taxon>Methanobacteriota</taxon>
        <taxon>Thermococci</taxon>
        <taxon>Thermococcales</taxon>
        <taxon>Thermococcaceae</taxon>
        <taxon>Thermococcus</taxon>
    </lineage>
</organism>
<dbReference type="EMBL" id="CP041932">
    <property type="protein sequence ID" value="QEK14964.1"/>
    <property type="molecule type" value="Genomic_DNA"/>
</dbReference>
<dbReference type="KEGG" id="them:FPV09_07525"/>
<dbReference type="RefSeq" id="WP_148882931.1">
    <property type="nucleotide sequence ID" value="NZ_CP041932.1"/>
</dbReference>
<keyword evidence="3" id="KW-1185">Reference proteome</keyword>
<evidence type="ECO:0000313" key="2">
    <source>
        <dbReference type="EMBL" id="QEK14964.1"/>
    </source>
</evidence>
<dbReference type="GeneID" id="41609694"/>
<protein>
    <submittedName>
        <fullName evidence="2">Uncharacterized protein</fullName>
    </submittedName>
</protein>